<dbReference type="EMBL" id="JAAGBB010000022">
    <property type="protein sequence ID" value="MBR0666378.1"/>
    <property type="molecule type" value="Genomic_DNA"/>
</dbReference>
<name>A0ABS5F1C3_9PROT</name>
<accession>A0ABS5F1C3</accession>
<proteinExistence type="predicted"/>
<evidence type="ECO:0000313" key="2">
    <source>
        <dbReference type="Proteomes" id="UP001196870"/>
    </source>
</evidence>
<dbReference type="Proteomes" id="UP001196870">
    <property type="component" value="Unassembled WGS sequence"/>
</dbReference>
<organism evidence="1 2">
    <name type="scientific">Plastoroseomonas hellenica</name>
    <dbReference type="NCBI Taxonomy" id="2687306"/>
    <lineage>
        <taxon>Bacteria</taxon>
        <taxon>Pseudomonadati</taxon>
        <taxon>Pseudomonadota</taxon>
        <taxon>Alphaproteobacteria</taxon>
        <taxon>Acetobacterales</taxon>
        <taxon>Acetobacteraceae</taxon>
        <taxon>Plastoroseomonas</taxon>
    </lineage>
</organism>
<dbReference type="RefSeq" id="WP_211854049.1">
    <property type="nucleotide sequence ID" value="NZ_JAAGBB010000022.1"/>
</dbReference>
<comment type="caution">
    <text evidence="1">The sequence shown here is derived from an EMBL/GenBank/DDBJ whole genome shotgun (WGS) entry which is preliminary data.</text>
</comment>
<evidence type="ECO:0000313" key="1">
    <source>
        <dbReference type="EMBL" id="MBR0666378.1"/>
    </source>
</evidence>
<keyword evidence="2" id="KW-1185">Reference proteome</keyword>
<reference evidence="2" key="1">
    <citation type="journal article" date="2021" name="Syst. Appl. Microbiol.">
        <title>Roseomonas hellenica sp. nov., isolated from roots of wild-growing Alkanna tinctoria.</title>
        <authorList>
            <person name="Rat A."/>
            <person name="Naranjo H.D."/>
            <person name="Lebbe L."/>
            <person name="Cnockaert M."/>
            <person name="Krigas N."/>
            <person name="Grigoriadou K."/>
            <person name="Maloupa E."/>
            <person name="Willems A."/>
        </authorList>
    </citation>
    <scope>NUCLEOTIDE SEQUENCE [LARGE SCALE GENOMIC DNA]</scope>
    <source>
        <strain evidence="2">LMG 31523</strain>
    </source>
</reference>
<protein>
    <submittedName>
        <fullName evidence="1">Uncharacterized protein</fullName>
    </submittedName>
</protein>
<sequence length="310" mass="35080">MSDTNSRGLVEQFLLELRRCLERHHASLVEVDDDPTLAVEPRLFEVPEAPLPAKLLVHRTLRSQHLPTPEYRVRVVVALPKDQQVMIARRRQDANRLSMLGAIDTQGKKIWSQALIHPTTMPVLGAVTATALLYSGTFLLEGLRQTSRRSFRDMLRGEFHRQPPRRTPSVWSDSDMEQLHFDHAHLLGSLEAGIWRLPIASGKLSLSPVDDCPLLGGGLLLHLQMSRELFIIGERKVSADELNTLAHYLGDTPCFGSWSEDAKGYSFRCFAPNSVGTVFNLADHYLNWGLQWVQQARSLAEQYPNLTIYR</sequence>
<gene>
    <name evidence="1" type="ORF">GXW71_18605</name>
</gene>